<evidence type="ECO:0000313" key="8">
    <source>
        <dbReference type="Proteomes" id="UP000318733"/>
    </source>
</evidence>
<feature type="transmembrane region" description="Helical" evidence="5">
    <location>
        <begin position="135"/>
        <end position="160"/>
    </location>
</feature>
<evidence type="ECO:0000256" key="5">
    <source>
        <dbReference type="SAM" id="Phobius"/>
    </source>
</evidence>
<feature type="transmembrane region" description="Helical" evidence="5">
    <location>
        <begin position="172"/>
        <end position="193"/>
    </location>
</feature>
<dbReference type="EMBL" id="VLPK01000004">
    <property type="protein sequence ID" value="TSJ38844.1"/>
    <property type="molecule type" value="Genomic_DNA"/>
</dbReference>
<name>A0A556MFX8_9SPHI</name>
<accession>A0A556MFX8</accession>
<evidence type="ECO:0000256" key="4">
    <source>
        <dbReference type="ARBA" id="ARBA00023136"/>
    </source>
</evidence>
<keyword evidence="8" id="KW-1185">Reference proteome</keyword>
<feature type="transmembrane region" description="Helical" evidence="5">
    <location>
        <begin position="54"/>
        <end position="76"/>
    </location>
</feature>
<dbReference type="GO" id="GO:0140359">
    <property type="term" value="F:ABC-type transporter activity"/>
    <property type="evidence" value="ECO:0007669"/>
    <property type="project" value="InterPro"/>
</dbReference>
<dbReference type="OrthoDB" id="5116867at2"/>
<dbReference type="InterPro" id="IPR013525">
    <property type="entry name" value="ABC2_TM"/>
</dbReference>
<feature type="transmembrane region" description="Helical" evidence="5">
    <location>
        <begin position="97"/>
        <end position="123"/>
    </location>
</feature>
<keyword evidence="4 5" id="KW-0472">Membrane</keyword>
<feature type="domain" description="ABC-2 type transporter transmembrane" evidence="6">
    <location>
        <begin position="57"/>
        <end position="240"/>
    </location>
</feature>
<comment type="subcellular location">
    <subcellularLocation>
        <location evidence="1">Membrane</location>
        <topology evidence="1">Multi-pass membrane protein</topology>
    </subcellularLocation>
</comment>
<evidence type="ECO:0000256" key="1">
    <source>
        <dbReference type="ARBA" id="ARBA00004141"/>
    </source>
</evidence>
<dbReference type="Proteomes" id="UP000318733">
    <property type="component" value="Unassembled WGS sequence"/>
</dbReference>
<evidence type="ECO:0000256" key="3">
    <source>
        <dbReference type="ARBA" id="ARBA00022989"/>
    </source>
</evidence>
<organism evidence="7 8">
    <name type="scientific">Mucilaginibacter corticis</name>
    <dbReference type="NCBI Taxonomy" id="2597670"/>
    <lineage>
        <taxon>Bacteria</taxon>
        <taxon>Pseudomonadati</taxon>
        <taxon>Bacteroidota</taxon>
        <taxon>Sphingobacteriia</taxon>
        <taxon>Sphingobacteriales</taxon>
        <taxon>Sphingobacteriaceae</taxon>
        <taxon>Mucilaginibacter</taxon>
    </lineage>
</organism>
<evidence type="ECO:0000259" key="6">
    <source>
        <dbReference type="Pfam" id="PF12698"/>
    </source>
</evidence>
<dbReference type="PANTHER" id="PTHR43229">
    <property type="entry name" value="NODULATION PROTEIN J"/>
    <property type="match status" value="1"/>
</dbReference>
<dbReference type="InterPro" id="IPR051784">
    <property type="entry name" value="Nod_factor_ABC_transporter"/>
</dbReference>
<reference evidence="7 8" key="1">
    <citation type="submission" date="2019-07" db="EMBL/GenBank/DDBJ databases">
        <authorList>
            <person name="Huq M.A."/>
        </authorList>
    </citation>
    <scope>NUCLEOTIDE SEQUENCE [LARGE SCALE GENOMIC DNA]</scope>
    <source>
        <strain evidence="7 8">MAH-19</strain>
    </source>
</reference>
<feature type="transmembrane region" description="Helical" evidence="5">
    <location>
        <begin position="30"/>
        <end position="48"/>
    </location>
</feature>
<gene>
    <name evidence="7" type="ORF">FO440_20285</name>
</gene>
<evidence type="ECO:0000256" key="2">
    <source>
        <dbReference type="ARBA" id="ARBA00022692"/>
    </source>
</evidence>
<feature type="transmembrane region" description="Helical" evidence="5">
    <location>
        <begin position="222"/>
        <end position="241"/>
    </location>
</feature>
<dbReference type="RefSeq" id="WP_144250125.1">
    <property type="nucleotide sequence ID" value="NZ_VLPK01000004.1"/>
</dbReference>
<dbReference type="Pfam" id="PF12698">
    <property type="entry name" value="ABC2_membrane_3"/>
    <property type="match status" value="1"/>
</dbReference>
<keyword evidence="2 5" id="KW-0812">Transmembrane</keyword>
<dbReference type="GO" id="GO:0016020">
    <property type="term" value="C:membrane"/>
    <property type="evidence" value="ECO:0007669"/>
    <property type="project" value="UniProtKB-SubCell"/>
</dbReference>
<comment type="caution">
    <text evidence="7">The sequence shown here is derived from an EMBL/GenBank/DDBJ whole genome shotgun (WGS) entry which is preliminary data.</text>
</comment>
<protein>
    <submittedName>
        <fullName evidence="7">ABC transporter permease</fullName>
    </submittedName>
</protein>
<dbReference type="PANTHER" id="PTHR43229:SF2">
    <property type="entry name" value="NODULATION PROTEIN J"/>
    <property type="match status" value="1"/>
</dbReference>
<proteinExistence type="predicted"/>
<dbReference type="AlphaFoldDB" id="A0A556MFX8"/>
<keyword evidence="3 5" id="KW-1133">Transmembrane helix</keyword>
<sequence>METIVPKSSTVFATLFRADLATAVSNRRSVVISLLVPMIILITWKGLIKLIGGPAVLATSITIGLIAIGLMSYTLSIARDRDKGIFQRLRVAPVPTWAIMASRISIQMVMIMVLTLGTFIIGYQYDGISLNAQGYILTFAVAILGGAVYLSLGQLIVGLIKNFETINATTRITYFLFIMVGMVGGIDSMNATVKKLVNFSPYGCVKMMLAGSMEASKWTSDTSTAVIVSIAYIVVFGGIGISKFKWNTK</sequence>
<evidence type="ECO:0000313" key="7">
    <source>
        <dbReference type="EMBL" id="TSJ38844.1"/>
    </source>
</evidence>